<evidence type="ECO:0000313" key="2">
    <source>
        <dbReference type="Proteomes" id="UP000694397"/>
    </source>
</evidence>
<accession>A0A8C9V909</accession>
<organism evidence="1 2">
    <name type="scientific">Scleropages formosus</name>
    <name type="common">Asian bonytongue</name>
    <name type="synonym">Osteoglossum formosum</name>
    <dbReference type="NCBI Taxonomy" id="113540"/>
    <lineage>
        <taxon>Eukaryota</taxon>
        <taxon>Metazoa</taxon>
        <taxon>Chordata</taxon>
        <taxon>Craniata</taxon>
        <taxon>Vertebrata</taxon>
        <taxon>Euteleostomi</taxon>
        <taxon>Actinopterygii</taxon>
        <taxon>Neopterygii</taxon>
        <taxon>Teleostei</taxon>
        <taxon>Osteoglossocephala</taxon>
        <taxon>Osteoglossomorpha</taxon>
        <taxon>Osteoglossiformes</taxon>
        <taxon>Osteoglossidae</taxon>
        <taxon>Scleropages</taxon>
    </lineage>
</organism>
<dbReference type="GeneTree" id="ENSGT00940000160550"/>
<dbReference type="Ensembl" id="ENSSFOT00015037595.2">
    <property type="protein sequence ID" value="ENSSFOP00015037190.1"/>
    <property type="gene ID" value="ENSSFOG00015023664.2"/>
</dbReference>
<reference evidence="1" key="3">
    <citation type="submission" date="2025-09" db="UniProtKB">
        <authorList>
            <consortium name="Ensembl"/>
        </authorList>
    </citation>
    <scope>IDENTIFICATION</scope>
</reference>
<dbReference type="Proteomes" id="UP000694397">
    <property type="component" value="Chromosome 8"/>
</dbReference>
<name>A0A8C9V909_SCLFO</name>
<sequence>MTISDGRALGGTHIRVSFCAPGPPGRSMLAALIAAQTMALNRGKGLLPDPTALQILSGLNNPAALKMLLAPLTQGRHSVSTGLLGPTPAVPLLANPALSAALLQVLLQSQAHIQQVPPVGPHLQAFFLVLSALLPPHASPLLCQHALLWNPLLWAQGLHSRENQQSTVVSGFCVDSLVWCDLWCVWGRGGDLLKCRHVL</sequence>
<keyword evidence="2" id="KW-1185">Reference proteome</keyword>
<protein>
    <submittedName>
        <fullName evidence="1">Uncharacterized protein</fullName>
    </submittedName>
</protein>
<dbReference type="OrthoDB" id="639027at2759"/>
<reference evidence="1" key="2">
    <citation type="submission" date="2025-08" db="UniProtKB">
        <authorList>
            <consortium name="Ensembl"/>
        </authorList>
    </citation>
    <scope>IDENTIFICATION</scope>
</reference>
<reference evidence="1 2" key="1">
    <citation type="submission" date="2019-04" db="EMBL/GenBank/DDBJ databases">
        <authorList>
            <consortium name="Wellcome Sanger Institute Data Sharing"/>
        </authorList>
    </citation>
    <scope>NUCLEOTIDE SEQUENCE [LARGE SCALE GENOMIC DNA]</scope>
</reference>
<proteinExistence type="predicted"/>
<dbReference type="AlphaFoldDB" id="A0A8C9V909"/>
<evidence type="ECO:0000313" key="1">
    <source>
        <dbReference type="Ensembl" id="ENSSFOP00015037190.1"/>
    </source>
</evidence>